<organism evidence="2 3">
    <name type="scientific">Pleuronectes platessa</name>
    <name type="common">European plaice</name>
    <dbReference type="NCBI Taxonomy" id="8262"/>
    <lineage>
        <taxon>Eukaryota</taxon>
        <taxon>Metazoa</taxon>
        <taxon>Chordata</taxon>
        <taxon>Craniata</taxon>
        <taxon>Vertebrata</taxon>
        <taxon>Euteleostomi</taxon>
        <taxon>Actinopterygii</taxon>
        <taxon>Neopterygii</taxon>
        <taxon>Teleostei</taxon>
        <taxon>Neoteleostei</taxon>
        <taxon>Acanthomorphata</taxon>
        <taxon>Carangaria</taxon>
        <taxon>Pleuronectiformes</taxon>
        <taxon>Pleuronectoidei</taxon>
        <taxon>Pleuronectidae</taxon>
        <taxon>Pleuronectes</taxon>
    </lineage>
</organism>
<dbReference type="Proteomes" id="UP001153269">
    <property type="component" value="Unassembled WGS sequence"/>
</dbReference>
<comment type="caution">
    <text evidence="2">The sequence shown here is derived from an EMBL/GenBank/DDBJ whole genome shotgun (WGS) entry which is preliminary data.</text>
</comment>
<reference evidence="2" key="1">
    <citation type="submission" date="2020-03" db="EMBL/GenBank/DDBJ databases">
        <authorList>
            <person name="Weist P."/>
        </authorList>
    </citation>
    <scope>NUCLEOTIDE SEQUENCE</scope>
</reference>
<evidence type="ECO:0000256" key="1">
    <source>
        <dbReference type="SAM" id="MobiDB-lite"/>
    </source>
</evidence>
<evidence type="ECO:0000313" key="3">
    <source>
        <dbReference type="Proteomes" id="UP001153269"/>
    </source>
</evidence>
<feature type="region of interest" description="Disordered" evidence="1">
    <location>
        <begin position="218"/>
        <end position="240"/>
    </location>
</feature>
<dbReference type="AlphaFoldDB" id="A0A9N7YUE1"/>
<dbReference type="EMBL" id="CADEAL010002190">
    <property type="protein sequence ID" value="CAB1438654.1"/>
    <property type="molecule type" value="Genomic_DNA"/>
</dbReference>
<evidence type="ECO:0000313" key="2">
    <source>
        <dbReference type="EMBL" id="CAB1438654.1"/>
    </source>
</evidence>
<keyword evidence="3" id="KW-1185">Reference proteome</keyword>
<feature type="compositionally biased region" description="Basic and acidic residues" evidence="1">
    <location>
        <begin position="122"/>
        <end position="131"/>
    </location>
</feature>
<gene>
    <name evidence="2" type="ORF">PLEPLA_LOCUS26542</name>
</gene>
<protein>
    <submittedName>
        <fullName evidence="2">Uncharacterized protein</fullName>
    </submittedName>
</protein>
<feature type="region of interest" description="Disordered" evidence="1">
    <location>
        <begin position="51"/>
        <end position="80"/>
    </location>
</feature>
<proteinExistence type="predicted"/>
<feature type="region of interest" description="Disordered" evidence="1">
    <location>
        <begin position="114"/>
        <end position="149"/>
    </location>
</feature>
<sequence>MFCPLCGRVSKQDQIPVTSSALSSSSPRLLPSLRKHQRHEGGRAAAALDINSETRVLRRQKSPETRETSGENNAPAAASEQQLKTLKVSLSLIDLIFWCFRCCTKPHGARIYSCRRGGSGGLEERERERRGARWKNKTNSPTGSLRRSGSAGGRFAFIFLPNRREGFQTPSEAEGIPANMEEGRERAVSQQAIQSGSSVHHSSRLSVRLVHTSRNMWGTSRRGAEPVEQQEAEPLTSSSSTCTAPLLHPEMFWFFQFHELEPSSTRPLARRDASCCFPAQTFHGLLPVHTSHHQYMELCGRAPTVIYHSVKHSGNRPAGPPHFTLPQTLRRLNRPPLTSSSSGIDRASQWNRVRLASVELHGANLVNGVRAKQKAKLNQEVSLRGERTEDGQIVK</sequence>
<accession>A0A9N7YUE1</accession>
<name>A0A9N7YUE1_PLEPL</name>